<keyword evidence="2" id="KW-0812">Transmembrane</keyword>
<keyword evidence="2" id="KW-1133">Transmembrane helix</keyword>
<keyword evidence="4" id="KW-1185">Reference proteome</keyword>
<accession>A0ABW1ZNZ3</accession>
<dbReference type="EMBL" id="JBHSWB010000002">
    <property type="protein sequence ID" value="MFC6662649.1"/>
    <property type="molecule type" value="Genomic_DNA"/>
</dbReference>
<feature type="compositionally biased region" description="Polar residues" evidence="1">
    <location>
        <begin position="130"/>
        <end position="146"/>
    </location>
</feature>
<reference evidence="4" key="1">
    <citation type="journal article" date="2019" name="Int. J. Syst. Evol. Microbiol.">
        <title>The Global Catalogue of Microorganisms (GCM) 10K type strain sequencing project: providing services to taxonomists for standard genome sequencing and annotation.</title>
        <authorList>
            <consortium name="The Broad Institute Genomics Platform"/>
            <consortium name="The Broad Institute Genome Sequencing Center for Infectious Disease"/>
            <person name="Wu L."/>
            <person name="Ma J."/>
        </authorList>
    </citation>
    <scope>NUCLEOTIDE SEQUENCE [LARGE SCALE GENOMIC DNA]</scope>
    <source>
        <strain evidence="4">CCUG 63830</strain>
    </source>
</reference>
<proteinExistence type="predicted"/>
<gene>
    <name evidence="3" type="ORF">ACFP90_21570</name>
</gene>
<sequence>MPDPVAILTPPVRHPLYHASVQADLVFHASMCGVGLLQLTAGLLLLLSPDPSDAPFHMLLSLAPLTVSMVASSATLRLWRQTPPNRVPTHGEALLALASSLPLMGVTLIGVLGGAWTAYARGDARPWRQPSPSCLPSTSTDSFLPG</sequence>
<evidence type="ECO:0000256" key="1">
    <source>
        <dbReference type="SAM" id="MobiDB-lite"/>
    </source>
</evidence>
<feature type="region of interest" description="Disordered" evidence="1">
    <location>
        <begin position="127"/>
        <end position="146"/>
    </location>
</feature>
<feature type="transmembrane region" description="Helical" evidence="2">
    <location>
        <begin position="59"/>
        <end position="79"/>
    </location>
</feature>
<evidence type="ECO:0000256" key="2">
    <source>
        <dbReference type="SAM" id="Phobius"/>
    </source>
</evidence>
<keyword evidence="2" id="KW-0472">Membrane</keyword>
<feature type="transmembrane region" description="Helical" evidence="2">
    <location>
        <begin position="99"/>
        <end position="119"/>
    </location>
</feature>
<feature type="transmembrane region" description="Helical" evidence="2">
    <location>
        <begin position="25"/>
        <end position="47"/>
    </location>
</feature>
<protein>
    <submittedName>
        <fullName evidence="3">Uncharacterized protein</fullName>
    </submittedName>
</protein>
<evidence type="ECO:0000313" key="4">
    <source>
        <dbReference type="Proteomes" id="UP001596317"/>
    </source>
</evidence>
<name>A0ABW1ZNZ3_9DEIO</name>
<evidence type="ECO:0000313" key="3">
    <source>
        <dbReference type="EMBL" id="MFC6662649.1"/>
    </source>
</evidence>
<organism evidence="3 4">
    <name type="scientific">Deinococcus multiflagellatus</name>
    <dbReference type="NCBI Taxonomy" id="1656887"/>
    <lineage>
        <taxon>Bacteria</taxon>
        <taxon>Thermotogati</taxon>
        <taxon>Deinococcota</taxon>
        <taxon>Deinococci</taxon>
        <taxon>Deinococcales</taxon>
        <taxon>Deinococcaceae</taxon>
        <taxon>Deinococcus</taxon>
    </lineage>
</organism>
<dbReference type="Proteomes" id="UP001596317">
    <property type="component" value="Unassembled WGS sequence"/>
</dbReference>
<comment type="caution">
    <text evidence="3">The sequence shown here is derived from an EMBL/GenBank/DDBJ whole genome shotgun (WGS) entry which is preliminary data.</text>
</comment>